<dbReference type="AlphaFoldDB" id="A0A445APX0"/>
<proteinExistence type="predicted"/>
<comment type="caution">
    <text evidence="2">The sequence shown here is derived from an EMBL/GenBank/DDBJ whole genome shotgun (WGS) entry which is preliminary data.</text>
</comment>
<name>A0A445APX0_ARAHY</name>
<feature type="region of interest" description="Disordered" evidence="1">
    <location>
        <begin position="52"/>
        <end position="79"/>
    </location>
</feature>
<accession>A0A445APX0</accession>
<dbReference type="EMBL" id="SDMP01000011">
    <property type="protein sequence ID" value="RYR28487.1"/>
    <property type="molecule type" value="Genomic_DNA"/>
</dbReference>
<evidence type="ECO:0000313" key="3">
    <source>
        <dbReference type="Proteomes" id="UP000289738"/>
    </source>
</evidence>
<sequence length="177" mass="19801">MAAIAKKGDRADTYAHKWLKMDAFRVTYGHSISQFNSEEYWEKYGEISSIPPKIKRTIGSPVKRRKPDPVEDGPKDTKAKKTFRVTCKKCGEPGKVKEKSKEKSFTTQEEIQVIQPETPINAIVLHVGMNVNAATTIIRPKSQESVNAETMAAVSSGTTSKMFKFIPTPKLNLSKKK</sequence>
<evidence type="ECO:0000256" key="1">
    <source>
        <dbReference type="SAM" id="MobiDB-lite"/>
    </source>
</evidence>
<organism evidence="2 3">
    <name type="scientific">Arachis hypogaea</name>
    <name type="common">Peanut</name>
    <dbReference type="NCBI Taxonomy" id="3818"/>
    <lineage>
        <taxon>Eukaryota</taxon>
        <taxon>Viridiplantae</taxon>
        <taxon>Streptophyta</taxon>
        <taxon>Embryophyta</taxon>
        <taxon>Tracheophyta</taxon>
        <taxon>Spermatophyta</taxon>
        <taxon>Magnoliopsida</taxon>
        <taxon>eudicotyledons</taxon>
        <taxon>Gunneridae</taxon>
        <taxon>Pentapetalae</taxon>
        <taxon>rosids</taxon>
        <taxon>fabids</taxon>
        <taxon>Fabales</taxon>
        <taxon>Fabaceae</taxon>
        <taxon>Papilionoideae</taxon>
        <taxon>50 kb inversion clade</taxon>
        <taxon>dalbergioids sensu lato</taxon>
        <taxon>Dalbergieae</taxon>
        <taxon>Pterocarpus clade</taxon>
        <taxon>Arachis</taxon>
    </lineage>
</organism>
<keyword evidence="3" id="KW-1185">Reference proteome</keyword>
<gene>
    <name evidence="2" type="ORF">Ahy_B01g052623</name>
</gene>
<reference evidence="2 3" key="1">
    <citation type="submission" date="2019-01" db="EMBL/GenBank/DDBJ databases">
        <title>Sequencing of cultivated peanut Arachis hypogaea provides insights into genome evolution and oil improvement.</title>
        <authorList>
            <person name="Chen X."/>
        </authorList>
    </citation>
    <scope>NUCLEOTIDE SEQUENCE [LARGE SCALE GENOMIC DNA]</scope>
    <source>
        <strain evidence="3">cv. Fuhuasheng</strain>
        <tissue evidence="2">Leaves</tissue>
    </source>
</reference>
<evidence type="ECO:0000313" key="2">
    <source>
        <dbReference type="EMBL" id="RYR28487.1"/>
    </source>
</evidence>
<protein>
    <submittedName>
        <fullName evidence="2">Uncharacterized protein</fullName>
    </submittedName>
</protein>
<feature type="compositionally biased region" description="Basic and acidic residues" evidence="1">
    <location>
        <begin position="67"/>
        <end position="79"/>
    </location>
</feature>
<dbReference type="Proteomes" id="UP000289738">
    <property type="component" value="Chromosome B01"/>
</dbReference>